<dbReference type="GO" id="GO:0006071">
    <property type="term" value="P:glycerol metabolic process"/>
    <property type="evidence" value="ECO:0007669"/>
    <property type="project" value="TreeGrafter"/>
</dbReference>
<dbReference type="SUPFAM" id="SSF53067">
    <property type="entry name" value="Actin-like ATPase domain"/>
    <property type="match status" value="2"/>
</dbReference>
<dbReference type="GO" id="GO:0004370">
    <property type="term" value="F:glycerol kinase activity"/>
    <property type="evidence" value="ECO:0007669"/>
    <property type="project" value="UniProtKB-EC"/>
</dbReference>
<feature type="domain" description="Carbohydrate kinase FGGY C-terminal" evidence="7">
    <location>
        <begin position="317"/>
        <end position="442"/>
    </location>
</feature>
<dbReference type="PANTHER" id="PTHR10196">
    <property type="entry name" value="SUGAR KINASE"/>
    <property type="match status" value="1"/>
</dbReference>
<dbReference type="GO" id="GO:0005524">
    <property type="term" value="F:ATP binding"/>
    <property type="evidence" value="ECO:0007669"/>
    <property type="project" value="UniProtKB-KW"/>
</dbReference>
<dbReference type="GO" id="GO:0005829">
    <property type="term" value="C:cytosol"/>
    <property type="evidence" value="ECO:0007669"/>
    <property type="project" value="TreeGrafter"/>
</dbReference>
<dbReference type="InterPro" id="IPR000577">
    <property type="entry name" value="Carb_kinase_FGGY"/>
</dbReference>
<dbReference type="Gene3D" id="3.30.420.40">
    <property type="match status" value="2"/>
</dbReference>
<dbReference type="InterPro" id="IPR018485">
    <property type="entry name" value="FGGY_C"/>
</dbReference>
<evidence type="ECO:0000313" key="8">
    <source>
        <dbReference type="EMBL" id="OIR18079.1"/>
    </source>
</evidence>
<comment type="similarity">
    <text evidence="1">Belongs to the FGGY kinase family.</text>
</comment>
<evidence type="ECO:0000259" key="7">
    <source>
        <dbReference type="Pfam" id="PF02782"/>
    </source>
</evidence>
<dbReference type="EMBL" id="MLJW01000003">
    <property type="protein sequence ID" value="OIR18079.1"/>
    <property type="molecule type" value="Genomic_DNA"/>
</dbReference>
<dbReference type="PANTHER" id="PTHR10196:SF69">
    <property type="entry name" value="GLYCEROL KINASE"/>
    <property type="match status" value="1"/>
</dbReference>
<evidence type="ECO:0000256" key="2">
    <source>
        <dbReference type="ARBA" id="ARBA00022679"/>
    </source>
</evidence>
<dbReference type="Pfam" id="PF02782">
    <property type="entry name" value="FGGY_C"/>
    <property type="match status" value="1"/>
</dbReference>
<evidence type="ECO:0000256" key="5">
    <source>
        <dbReference type="ARBA" id="ARBA00022840"/>
    </source>
</evidence>
<evidence type="ECO:0000256" key="1">
    <source>
        <dbReference type="ARBA" id="ARBA00009156"/>
    </source>
</evidence>
<name>A0A1J5TAX1_9ZZZZ</name>
<keyword evidence="5" id="KW-0067">ATP-binding</keyword>
<protein>
    <submittedName>
        <fullName evidence="8">Glycerol kinase</fullName>
        <ecNumber evidence="8">2.7.1.30</ecNumber>
    </submittedName>
</protein>
<proteinExistence type="inferred from homology"/>
<organism evidence="8">
    <name type="scientific">mine drainage metagenome</name>
    <dbReference type="NCBI Taxonomy" id="410659"/>
    <lineage>
        <taxon>unclassified sequences</taxon>
        <taxon>metagenomes</taxon>
        <taxon>ecological metagenomes</taxon>
    </lineage>
</organism>
<gene>
    <name evidence="8" type="primary">glpK_2</name>
    <name evidence="8" type="ORF">GALL_14060</name>
</gene>
<dbReference type="InterPro" id="IPR018484">
    <property type="entry name" value="FGGY_N"/>
</dbReference>
<evidence type="ECO:0000256" key="4">
    <source>
        <dbReference type="ARBA" id="ARBA00022777"/>
    </source>
</evidence>
<sequence>MIAVVALDLGTTTIKAGMLSQDGTLGSIVARPAPAIVADGGRYESDALTYAQAADAVLAACLAQPSDAGAGASHFLPQTADFVDLSEVRPLLGLCSQRSSFLLWERASGKPVTPLISWQDDRGKESCAALREHEGAICKLAGLPLTPYYLAPKLRVLLREHPKWRERLLSGEWLLGTLDTFLIWRWTGGERYLTDVSMAARTLLMDIHGRRWSPELCGLFDIPLQILPQIVPSAGLGVPLNNGLTLQASVGDQSAALVASIASGQREALVNLGTGGFVACYLPEGRVVPEGYLQTLVWQDDARRIYLAGEGTLNSIAAALAPYPADVCRVEDLASDDIFCLAEPSGLGAPYFGSGLGLVFSAPVEHLPAQRIALLLQEGIVFRVARILEDFQREFGIECACLSGGLSSLRCLQQGIALCVPLAIYRLAQAETSLVGAAQLAAGVPGAGSRGAEKIEVQRLRSGLPGKYARWKVWLDGLLSKRPSGPGRQGV</sequence>
<dbReference type="PIRSF" id="PIRSF000538">
    <property type="entry name" value="GlpK"/>
    <property type="match status" value="1"/>
</dbReference>
<evidence type="ECO:0000256" key="3">
    <source>
        <dbReference type="ARBA" id="ARBA00022741"/>
    </source>
</evidence>
<dbReference type="InterPro" id="IPR043129">
    <property type="entry name" value="ATPase_NBD"/>
</dbReference>
<evidence type="ECO:0000259" key="6">
    <source>
        <dbReference type="Pfam" id="PF00370"/>
    </source>
</evidence>
<accession>A0A1J5TAX1</accession>
<keyword evidence="3" id="KW-0547">Nucleotide-binding</keyword>
<comment type="caution">
    <text evidence="8">The sequence shown here is derived from an EMBL/GenBank/DDBJ whole genome shotgun (WGS) entry which is preliminary data.</text>
</comment>
<dbReference type="EC" id="2.7.1.30" evidence="8"/>
<feature type="domain" description="Carbohydrate kinase FGGY N-terminal" evidence="6">
    <location>
        <begin position="4"/>
        <end position="234"/>
    </location>
</feature>
<keyword evidence="4 8" id="KW-0418">Kinase</keyword>
<dbReference type="AlphaFoldDB" id="A0A1J5TAX1"/>
<keyword evidence="2 8" id="KW-0808">Transferase</keyword>
<reference evidence="8" key="1">
    <citation type="submission" date="2016-10" db="EMBL/GenBank/DDBJ databases">
        <title>Sequence of Gallionella enrichment culture.</title>
        <authorList>
            <person name="Poehlein A."/>
            <person name="Muehling M."/>
            <person name="Daniel R."/>
        </authorList>
    </citation>
    <scope>NUCLEOTIDE SEQUENCE</scope>
</reference>
<dbReference type="Pfam" id="PF00370">
    <property type="entry name" value="FGGY_N"/>
    <property type="match status" value="1"/>
</dbReference>